<accession>A0ABT4PKS7</accession>
<dbReference type="PANTHER" id="PTHR43800:SF1">
    <property type="entry name" value="PEPTIDYL-LYSINE N-ACETYLTRANSFERASE YJAB"/>
    <property type="match status" value="1"/>
</dbReference>
<evidence type="ECO:0000313" key="5">
    <source>
        <dbReference type="Proteomes" id="UP001141933"/>
    </source>
</evidence>
<dbReference type="InterPro" id="IPR000182">
    <property type="entry name" value="GNAT_dom"/>
</dbReference>
<keyword evidence="5" id="KW-1185">Reference proteome</keyword>
<dbReference type="EC" id="2.3.1.-" evidence="4"/>
<reference evidence="4" key="1">
    <citation type="submission" date="2022-12" db="EMBL/GenBank/DDBJ databases">
        <title>Phocaeicola acetigenes sp. nov., isolated feces from a healthy human.</title>
        <authorList>
            <person name="Do H."/>
            <person name="Ha Y.B."/>
            <person name="Kim J.-S."/>
            <person name="Suh M.K."/>
            <person name="Kim H.S."/>
            <person name="Lee J.-S."/>
        </authorList>
    </citation>
    <scope>NUCLEOTIDE SEQUENCE</scope>
    <source>
        <strain evidence="4">KGMB11183</strain>
    </source>
</reference>
<dbReference type="Gene3D" id="3.40.630.30">
    <property type="match status" value="1"/>
</dbReference>
<evidence type="ECO:0000259" key="3">
    <source>
        <dbReference type="PROSITE" id="PS51186"/>
    </source>
</evidence>
<dbReference type="GO" id="GO:0016746">
    <property type="term" value="F:acyltransferase activity"/>
    <property type="evidence" value="ECO:0007669"/>
    <property type="project" value="UniProtKB-KW"/>
</dbReference>
<evidence type="ECO:0000256" key="1">
    <source>
        <dbReference type="ARBA" id="ARBA00022679"/>
    </source>
</evidence>
<comment type="caution">
    <text evidence="4">The sequence shown here is derived from an EMBL/GenBank/DDBJ whole genome shotgun (WGS) entry which is preliminary data.</text>
</comment>
<gene>
    <name evidence="4" type="ORF">O6P32_13125</name>
</gene>
<dbReference type="RefSeq" id="WP_269878971.1">
    <property type="nucleotide sequence ID" value="NZ_JAPZVM010000016.1"/>
</dbReference>
<dbReference type="PROSITE" id="PS51186">
    <property type="entry name" value="GNAT"/>
    <property type="match status" value="1"/>
</dbReference>
<dbReference type="EMBL" id="JAPZVM010000016">
    <property type="protein sequence ID" value="MCZ8373640.1"/>
    <property type="molecule type" value="Genomic_DNA"/>
</dbReference>
<sequence>MIRKLEEDDISEVLKIWLDSNVEVHNFISRDFWFDNLHFVESALSQSEVYISLYNNSISGFIGLNNDFIEGLFVDSKYRSKGVGKRLLDYIKLNHHLLKLNVYVKNIRAIDFYKRNAFIISRKFIDELTGEDSYEMIWSKL</sequence>
<feature type="domain" description="N-acetyltransferase" evidence="3">
    <location>
        <begin position="1"/>
        <end position="141"/>
    </location>
</feature>
<proteinExistence type="predicted"/>
<evidence type="ECO:0000256" key="2">
    <source>
        <dbReference type="ARBA" id="ARBA00023315"/>
    </source>
</evidence>
<dbReference type="Pfam" id="PF00583">
    <property type="entry name" value="Acetyltransf_1"/>
    <property type="match status" value="1"/>
</dbReference>
<keyword evidence="1 4" id="KW-0808">Transferase</keyword>
<dbReference type="Proteomes" id="UP001141933">
    <property type="component" value="Unassembled WGS sequence"/>
</dbReference>
<dbReference type="CDD" id="cd04301">
    <property type="entry name" value="NAT_SF"/>
    <property type="match status" value="1"/>
</dbReference>
<dbReference type="PANTHER" id="PTHR43800">
    <property type="entry name" value="PEPTIDYL-LYSINE N-ACETYLTRANSFERASE YJAB"/>
    <property type="match status" value="1"/>
</dbReference>
<dbReference type="SUPFAM" id="SSF55729">
    <property type="entry name" value="Acyl-CoA N-acyltransferases (Nat)"/>
    <property type="match status" value="1"/>
</dbReference>
<name>A0ABT4PKS7_9BACT</name>
<evidence type="ECO:0000313" key="4">
    <source>
        <dbReference type="EMBL" id="MCZ8373640.1"/>
    </source>
</evidence>
<dbReference type="InterPro" id="IPR016181">
    <property type="entry name" value="Acyl_CoA_acyltransferase"/>
</dbReference>
<organism evidence="4 5">
    <name type="scientific">Phocaeicola acetigenes</name>
    <dbReference type="NCBI Taxonomy" id="3016083"/>
    <lineage>
        <taxon>Bacteria</taxon>
        <taxon>Pseudomonadati</taxon>
        <taxon>Bacteroidota</taxon>
        <taxon>Bacteroidia</taxon>
        <taxon>Bacteroidales</taxon>
        <taxon>Bacteroidaceae</taxon>
        <taxon>Phocaeicola</taxon>
    </lineage>
</organism>
<protein>
    <submittedName>
        <fullName evidence="4">GNAT family N-acetyltransferase</fullName>
        <ecNumber evidence="4">2.3.1.-</ecNumber>
    </submittedName>
</protein>
<keyword evidence="2 4" id="KW-0012">Acyltransferase</keyword>